<name>A0ABR9PAZ3_9ACTN</name>
<dbReference type="Proteomes" id="UP000806528">
    <property type="component" value="Unassembled WGS sequence"/>
</dbReference>
<sequence>MDDQQLFDELLSRLNSNGDSAEYSPDRAGILMHRFKGQEHDPPFVLHVTPENVADHLRSFGDLRELFPDVSEEIAALQMFFVHVVEIVDIVVAGTGRYSSERRHLVPHPGGVHSKDGPP</sequence>
<evidence type="ECO:0000313" key="1">
    <source>
        <dbReference type="EMBL" id="MBE3001011.1"/>
    </source>
</evidence>
<comment type="caution">
    <text evidence="1">The sequence shown here is derived from an EMBL/GenBank/DDBJ whole genome shotgun (WGS) entry which is preliminary data.</text>
</comment>
<accession>A0ABR9PAZ3</accession>
<organism evidence="1 2">
    <name type="scientific">Nocardiopsis coralli</name>
    <dbReference type="NCBI Taxonomy" id="2772213"/>
    <lineage>
        <taxon>Bacteria</taxon>
        <taxon>Bacillati</taxon>
        <taxon>Actinomycetota</taxon>
        <taxon>Actinomycetes</taxon>
        <taxon>Streptosporangiales</taxon>
        <taxon>Nocardiopsidaceae</taxon>
        <taxon>Nocardiopsis</taxon>
    </lineage>
</organism>
<reference evidence="1 2" key="1">
    <citation type="submission" date="2020-09" db="EMBL/GenBank/DDBJ databases">
        <title>Diversity and distribution of actinomycetes associated with coral in the coast of Hainan.</title>
        <authorList>
            <person name="Li F."/>
        </authorList>
    </citation>
    <scope>NUCLEOTIDE SEQUENCE [LARGE SCALE GENOMIC DNA]</scope>
    <source>
        <strain evidence="1 2">HNM0947</strain>
    </source>
</reference>
<keyword evidence="2" id="KW-1185">Reference proteome</keyword>
<gene>
    <name evidence="1" type="ORF">IDM40_20265</name>
</gene>
<evidence type="ECO:0000313" key="2">
    <source>
        <dbReference type="Proteomes" id="UP000806528"/>
    </source>
</evidence>
<dbReference type="EMBL" id="JADBGI010000019">
    <property type="protein sequence ID" value="MBE3001011.1"/>
    <property type="molecule type" value="Genomic_DNA"/>
</dbReference>
<protein>
    <submittedName>
        <fullName evidence="1">Uncharacterized protein</fullName>
    </submittedName>
</protein>
<dbReference type="RefSeq" id="WP_193123607.1">
    <property type="nucleotide sequence ID" value="NZ_JADBGI010000019.1"/>
</dbReference>
<proteinExistence type="predicted"/>